<sequence length="521" mass="58460">MRLDQLPPDVLFAILYLTDVYTIISLSRVNRYLYEISSSRPVWLSVVFDLSYRRLMDLPFDGVEALSTDALKNEVRRAVAGPSSWSPTSLDPPILLRKQTVPLPPRAIPDTAFLSATHLIAFVEQSDGGALQCLDLQTGHLMWSWSRPGHDVFLAKFDLRSSTGAVVAFVSSDQHFADHLLIVDINLTTGQSRELLTFRIGPLLLTGLRLCGDYFACHVFNEDFVLLINWRAGKFILFGAFYTQSWLTICPGGYLMLAYNAANAPLHVRLYSFASFNGLWRPMSELDLDVNERINATHIRPAISLELPSNDISGDSMRVNSSLTLLESPIHAETCELISEVVDVVTVPLVGASFWQPFTRLLSFFRRPYPPRPSTSRTIRRTTWSRHLLALPTSPSTPPHFTLKSLFRHSPGFFSTSAAGYGVRYDGVERLLVQRLDSVESIELLVFPFPGGDERRFPWVCLTHSGAAIALYESKCFLAAALPQKFTPPNDSNQKRSLGERPLHSYEIDYGHLTNHAITFP</sequence>
<dbReference type="InterPro" id="IPR001810">
    <property type="entry name" value="F-box_dom"/>
</dbReference>
<proteinExistence type="predicted"/>
<dbReference type="SUPFAM" id="SSF50998">
    <property type="entry name" value="Quinoprotein alcohol dehydrogenase-like"/>
    <property type="match status" value="1"/>
</dbReference>
<name>A0AAD7EMF1_9AGAR</name>
<keyword evidence="3" id="KW-1185">Reference proteome</keyword>
<dbReference type="SUPFAM" id="SSF81383">
    <property type="entry name" value="F-box domain"/>
    <property type="match status" value="1"/>
</dbReference>
<dbReference type="EMBL" id="JARIHO010000027">
    <property type="protein sequence ID" value="KAJ7339875.1"/>
    <property type="molecule type" value="Genomic_DNA"/>
</dbReference>
<organism evidence="2 3">
    <name type="scientific">Mycena albidolilacea</name>
    <dbReference type="NCBI Taxonomy" id="1033008"/>
    <lineage>
        <taxon>Eukaryota</taxon>
        <taxon>Fungi</taxon>
        <taxon>Dikarya</taxon>
        <taxon>Basidiomycota</taxon>
        <taxon>Agaricomycotina</taxon>
        <taxon>Agaricomycetes</taxon>
        <taxon>Agaricomycetidae</taxon>
        <taxon>Agaricales</taxon>
        <taxon>Marasmiineae</taxon>
        <taxon>Mycenaceae</taxon>
        <taxon>Mycena</taxon>
    </lineage>
</organism>
<protein>
    <recommendedName>
        <fullName evidence="1">F-box domain-containing protein</fullName>
    </recommendedName>
</protein>
<feature type="domain" description="F-box" evidence="1">
    <location>
        <begin position="1"/>
        <end position="46"/>
    </location>
</feature>
<dbReference type="Pfam" id="PF12937">
    <property type="entry name" value="F-box-like"/>
    <property type="match status" value="1"/>
</dbReference>
<dbReference type="Proteomes" id="UP001218218">
    <property type="component" value="Unassembled WGS sequence"/>
</dbReference>
<evidence type="ECO:0000259" key="1">
    <source>
        <dbReference type="PROSITE" id="PS50181"/>
    </source>
</evidence>
<gene>
    <name evidence="2" type="ORF">DFH08DRAFT_938719</name>
</gene>
<dbReference type="PROSITE" id="PS50181">
    <property type="entry name" value="FBOX"/>
    <property type="match status" value="1"/>
</dbReference>
<accession>A0AAD7EMF1</accession>
<evidence type="ECO:0000313" key="2">
    <source>
        <dbReference type="EMBL" id="KAJ7339875.1"/>
    </source>
</evidence>
<reference evidence="2" key="1">
    <citation type="submission" date="2023-03" db="EMBL/GenBank/DDBJ databases">
        <title>Massive genome expansion in bonnet fungi (Mycena s.s.) driven by repeated elements and novel gene families across ecological guilds.</title>
        <authorList>
            <consortium name="Lawrence Berkeley National Laboratory"/>
            <person name="Harder C.B."/>
            <person name="Miyauchi S."/>
            <person name="Viragh M."/>
            <person name="Kuo A."/>
            <person name="Thoen E."/>
            <person name="Andreopoulos B."/>
            <person name="Lu D."/>
            <person name="Skrede I."/>
            <person name="Drula E."/>
            <person name="Henrissat B."/>
            <person name="Morin E."/>
            <person name="Kohler A."/>
            <person name="Barry K."/>
            <person name="LaButti K."/>
            <person name="Morin E."/>
            <person name="Salamov A."/>
            <person name="Lipzen A."/>
            <person name="Mereny Z."/>
            <person name="Hegedus B."/>
            <person name="Baldrian P."/>
            <person name="Stursova M."/>
            <person name="Weitz H."/>
            <person name="Taylor A."/>
            <person name="Grigoriev I.V."/>
            <person name="Nagy L.G."/>
            <person name="Martin F."/>
            <person name="Kauserud H."/>
        </authorList>
    </citation>
    <scope>NUCLEOTIDE SEQUENCE</scope>
    <source>
        <strain evidence="2">CBHHK002</strain>
    </source>
</reference>
<dbReference type="InterPro" id="IPR036047">
    <property type="entry name" value="F-box-like_dom_sf"/>
</dbReference>
<dbReference type="AlphaFoldDB" id="A0AAD7EMF1"/>
<comment type="caution">
    <text evidence="2">The sequence shown here is derived from an EMBL/GenBank/DDBJ whole genome shotgun (WGS) entry which is preliminary data.</text>
</comment>
<dbReference type="InterPro" id="IPR011047">
    <property type="entry name" value="Quinoprotein_ADH-like_sf"/>
</dbReference>
<evidence type="ECO:0000313" key="3">
    <source>
        <dbReference type="Proteomes" id="UP001218218"/>
    </source>
</evidence>